<feature type="compositionally biased region" description="Polar residues" evidence="1">
    <location>
        <begin position="161"/>
        <end position="170"/>
    </location>
</feature>
<keyword evidence="2" id="KW-1185">Reference proteome</keyword>
<protein>
    <submittedName>
        <fullName evidence="3">Uncharacterized protein LOC114850818 isoform X1</fullName>
    </submittedName>
</protein>
<feature type="region of interest" description="Disordered" evidence="1">
    <location>
        <begin position="1"/>
        <end position="66"/>
    </location>
</feature>
<dbReference type="RefSeq" id="XP_055362713.1">
    <property type="nucleotide sequence ID" value="XM_055506738.1"/>
</dbReference>
<evidence type="ECO:0000313" key="3">
    <source>
        <dbReference type="RefSeq" id="XP_055362713.1"/>
    </source>
</evidence>
<dbReference type="OrthoDB" id="8959448at2759"/>
<dbReference type="GeneID" id="114850818"/>
<dbReference type="AlphaFoldDB" id="A0A9W2XM22"/>
<feature type="region of interest" description="Disordered" evidence="1">
    <location>
        <begin position="159"/>
        <end position="193"/>
    </location>
</feature>
<gene>
    <name evidence="3" type="primary">LOC114850818</name>
</gene>
<name>A0A9W2XM22_BETSP</name>
<reference evidence="3" key="1">
    <citation type="submission" date="2025-08" db="UniProtKB">
        <authorList>
            <consortium name="RefSeq"/>
        </authorList>
    </citation>
    <scope>IDENTIFICATION</scope>
</reference>
<accession>A0A9W2XM22</accession>
<evidence type="ECO:0000256" key="1">
    <source>
        <dbReference type="SAM" id="MobiDB-lite"/>
    </source>
</evidence>
<proteinExistence type="predicted"/>
<evidence type="ECO:0000313" key="2">
    <source>
        <dbReference type="Proteomes" id="UP000515150"/>
    </source>
</evidence>
<feature type="region of interest" description="Disordered" evidence="1">
    <location>
        <begin position="376"/>
        <end position="401"/>
    </location>
</feature>
<organism evidence="2 3">
    <name type="scientific">Betta splendens</name>
    <name type="common">Siamese fighting fish</name>
    <dbReference type="NCBI Taxonomy" id="158456"/>
    <lineage>
        <taxon>Eukaryota</taxon>
        <taxon>Metazoa</taxon>
        <taxon>Chordata</taxon>
        <taxon>Craniata</taxon>
        <taxon>Vertebrata</taxon>
        <taxon>Euteleostomi</taxon>
        <taxon>Actinopterygii</taxon>
        <taxon>Neopterygii</taxon>
        <taxon>Teleostei</taxon>
        <taxon>Neoteleostei</taxon>
        <taxon>Acanthomorphata</taxon>
        <taxon>Anabantaria</taxon>
        <taxon>Anabantiformes</taxon>
        <taxon>Anabantoidei</taxon>
        <taxon>Osphronemidae</taxon>
        <taxon>Betta</taxon>
    </lineage>
</organism>
<sequence length="781" mass="86355">MLEEDTVSPELQSKKKASKAKCAEAVDATSNSSTADTEMIRAKSGSTETDPVSGTEVQSADDAHKSSLLSRAKEVLESSAEPQNDPAGCQDLVAASEIIAAVAAIPNVTPETLSIGRATLEPYGEESLSAPQGGTPGHQDLVATSEVTEQDAAVAAIPNATPETASTSRATLEPCGEKSLSVPQGGAPDHQDSEITEDDAAVAAIQNPMTTTALQSLLDGEIPTSFQDCHNMGLFAEVNAFEPPHPMSEATNLEDAFPIIQMYTFSQEQVPATNECHSFPHQPQLEDALHTPQVLPVESLTQCSSHIRGNAPLAPQLQAFEVPYAHVSRQPSAPQNQHFEQGDAQMYNPPPVTVEQPAYSTAWKHQAPLAQAYPGLEVQPSTPQNQHPEHNDVQTDNPLPVTAEQPTLQHAPYLPNHQDGTGSLLTMVKRSILCSVCKMIFNRAVICREYLIQLNRPVQCVCGCVICTLCYREQGGCRMHNVSSKQGPICTLVNAIASCPELEGLGDWDVKLNLDDHFKTDDQVNRHVQQIMEQAHPDLHTAFKHLIDRNDSMSFKYWESETLPEEMAYRYVCIPHIKGFWDHVLVGSRPPSKTETMIGPDENLPKLFNVRLGYVRFHWCCFVLQEQVILAMWCTLVPERGLPKVVPLVDTTLKPITSSKEFRNMVFFLARWFTVQYASQKERQLKVVLDCKPSEGSTLVHIIALLAYKSGMEKVNPQVVQRRARNNVNYHFNSSHTNDMFKCPYVQNSEGCYINIVDEFNSFNDHQEANGLTQIYTEQFF</sequence>
<feature type="compositionally biased region" description="Polar residues" evidence="1">
    <location>
        <begin position="44"/>
        <end position="58"/>
    </location>
</feature>
<dbReference type="Proteomes" id="UP000515150">
    <property type="component" value="Unplaced"/>
</dbReference>
<dbReference type="KEGG" id="bspl:114850818"/>